<evidence type="ECO:0000313" key="1">
    <source>
        <dbReference type="EMBL" id="SFD84297.1"/>
    </source>
</evidence>
<protein>
    <submittedName>
        <fullName evidence="1">Uncharacterized protein</fullName>
    </submittedName>
</protein>
<name>A0A1I1VMP2_9BURK</name>
<dbReference type="AlphaFoldDB" id="A0A1I1VMP2"/>
<dbReference type="STRING" id="1164594.SAMN05216204_14052"/>
<proteinExistence type="predicted"/>
<accession>A0A1I1VMP2</accession>
<organism evidence="1 2">
    <name type="scientific">Massilia yuzhufengensis</name>
    <dbReference type="NCBI Taxonomy" id="1164594"/>
    <lineage>
        <taxon>Bacteria</taxon>
        <taxon>Pseudomonadati</taxon>
        <taxon>Pseudomonadota</taxon>
        <taxon>Betaproteobacteria</taxon>
        <taxon>Burkholderiales</taxon>
        <taxon>Oxalobacteraceae</taxon>
        <taxon>Telluria group</taxon>
        <taxon>Massilia</taxon>
    </lineage>
</organism>
<sequence>MNDSQDTPLDPTAYKHQLLLLKSAHCARPVLHQGLHRFINGLSLHQDGGRVSMTVYLAGSAAGIDSAEVQIKPAGTT</sequence>
<dbReference type="EMBL" id="FOLD01000040">
    <property type="protein sequence ID" value="SFD84297.1"/>
    <property type="molecule type" value="Genomic_DNA"/>
</dbReference>
<dbReference type="RefSeq" id="WP_091876900.1">
    <property type="nucleotide sequence ID" value="NZ_FOLD01000040.1"/>
</dbReference>
<evidence type="ECO:0000313" key="2">
    <source>
        <dbReference type="Proteomes" id="UP000198639"/>
    </source>
</evidence>
<gene>
    <name evidence="1" type="ORF">SAMN05216204_14052</name>
</gene>
<dbReference type="OrthoDB" id="8759567at2"/>
<keyword evidence="2" id="KW-1185">Reference proteome</keyword>
<reference evidence="2" key="1">
    <citation type="submission" date="2016-10" db="EMBL/GenBank/DDBJ databases">
        <authorList>
            <person name="Varghese N."/>
            <person name="Submissions S."/>
        </authorList>
    </citation>
    <scope>NUCLEOTIDE SEQUENCE [LARGE SCALE GENOMIC DNA]</scope>
    <source>
        <strain evidence="2">CGMCC 1.12041</strain>
    </source>
</reference>
<dbReference type="Proteomes" id="UP000198639">
    <property type="component" value="Unassembled WGS sequence"/>
</dbReference>